<name>A0A4Q7YPC1_9GAMM</name>
<organism evidence="1 2">
    <name type="scientific">Fluviicoccus keumensis</name>
    <dbReference type="NCBI Taxonomy" id="1435465"/>
    <lineage>
        <taxon>Bacteria</taxon>
        <taxon>Pseudomonadati</taxon>
        <taxon>Pseudomonadota</taxon>
        <taxon>Gammaproteobacteria</taxon>
        <taxon>Moraxellales</taxon>
        <taxon>Moraxellaceae</taxon>
        <taxon>Fluviicoccus</taxon>
    </lineage>
</organism>
<evidence type="ECO:0000313" key="1">
    <source>
        <dbReference type="EMBL" id="RZU38569.1"/>
    </source>
</evidence>
<accession>A0A4Q7YPC1</accession>
<sequence>MKVLRLILAGKSQRLLAPAPFRPACQMLTAKRGGQDSLCVPVDDPWRMMETGLAEFEPGFRMRREDSMAEGVASFHN</sequence>
<gene>
    <name evidence="1" type="ORF">EV700_2504</name>
</gene>
<dbReference type="EMBL" id="SHKX01000013">
    <property type="protein sequence ID" value="RZU38569.1"/>
    <property type="molecule type" value="Genomic_DNA"/>
</dbReference>
<comment type="caution">
    <text evidence="1">The sequence shown here is derived from an EMBL/GenBank/DDBJ whole genome shotgun (WGS) entry which is preliminary data.</text>
</comment>
<dbReference type="AlphaFoldDB" id="A0A4Q7YPC1"/>
<dbReference type="Proteomes" id="UP000292423">
    <property type="component" value="Unassembled WGS sequence"/>
</dbReference>
<protein>
    <submittedName>
        <fullName evidence="1">Uncharacterized protein</fullName>
    </submittedName>
</protein>
<proteinExistence type="predicted"/>
<keyword evidence="2" id="KW-1185">Reference proteome</keyword>
<evidence type="ECO:0000313" key="2">
    <source>
        <dbReference type="Proteomes" id="UP000292423"/>
    </source>
</evidence>
<reference evidence="1 2" key="1">
    <citation type="submission" date="2019-02" db="EMBL/GenBank/DDBJ databases">
        <title>Genomic Encyclopedia of Type Strains, Phase IV (KMG-IV): sequencing the most valuable type-strain genomes for metagenomic binning, comparative biology and taxonomic classification.</title>
        <authorList>
            <person name="Goeker M."/>
        </authorList>
    </citation>
    <scope>NUCLEOTIDE SEQUENCE [LARGE SCALE GENOMIC DNA]</scope>
    <source>
        <strain evidence="1 2">DSM 105135</strain>
    </source>
</reference>